<keyword evidence="4" id="KW-1185">Reference proteome</keyword>
<dbReference type="Proteomes" id="UP001500936">
    <property type="component" value="Unassembled WGS sequence"/>
</dbReference>
<dbReference type="EMBL" id="BAABHB010000001">
    <property type="protein sequence ID" value="GAA4394335.1"/>
    <property type="molecule type" value="Genomic_DNA"/>
</dbReference>
<dbReference type="RefSeq" id="WP_345262634.1">
    <property type="nucleotide sequence ID" value="NZ_BAABHB010000001.1"/>
</dbReference>
<protein>
    <submittedName>
        <fullName evidence="3">Uncharacterized protein</fullName>
    </submittedName>
</protein>
<sequence>MKNLIVHQKSLIKEERWDFDFHEPSELIKSFDPSSLKKVIDVAEVVKAKKDPTKNPDETFQYIDISSVDIETGEIARSQDLTGAEAPSRARKLVQAYDIIISTCRPTRKAIAVVPEELHGQICSTGFSVIRANANINPLYLHWVHSKVS</sequence>
<comment type="caution">
    <text evidence="3">The sequence shown here is derived from an EMBL/GenBank/DDBJ whole genome shotgun (WGS) entry which is preliminary data.</text>
</comment>
<keyword evidence="2" id="KW-0238">DNA-binding</keyword>
<keyword evidence="1" id="KW-0680">Restriction system</keyword>
<gene>
    <name evidence="3" type="ORF">GCM10023187_00010</name>
</gene>
<accession>A0ABP8JQP9</accession>
<evidence type="ECO:0000313" key="4">
    <source>
        <dbReference type="Proteomes" id="UP001500936"/>
    </source>
</evidence>
<dbReference type="InterPro" id="IPR044946">
    <property type="entry name" value="Restrct_endonuc_typeI_TRD_sf"/>
</dbReference>
<reference evidence="4" key="1">
    <citation type="journal article" date="2019" name="Int. J. Syst. Evol. Microbiol.">
        <title>The Global Catalogue of Microorganisms (GCM) 10K type strain sequencing project: providing services to taxonomists for standard genome sequencing and annotation.</title>
        <authorList>
            <consortium name="The Broad Institute Genomics Platform"/>
            <consortium name="The Broad Institute Genome Sequencing Center for Infectious Disease"/>
            <person name="Wu L."/>
            <person name="Ma J."/>
        </authorList>
    </citation>
    <scope>NUCLEOTIDE SEQUENCE [LARGE SCALE GENOMIC DNA]</scope>
    <source>
        <strain evidence="4">JCM 17925</strain>
    </source>
</reference>
<organism evidence="3 4">
    <name type="scientific">Nibrella viscosa</name>
    <dbReference type="NCBI Taxonomy" id="1084524"/>
    <lineage>
        <taxon>Bacteria</taxon>
        <taxon>Pseudomonadati</taxon>
        <taxon>Bacteroidota</taxon>
        <taxon>Cytophagia</taxon>
        <taxon>Cytophagales</taxon>
        <taxon>Spirosomataceae</taxon>
        <taxon>Nibrella</taxon>
    </lineage>
</organism>
<evidence type="ECO:0000313" key="3">
    <source>
        <dbReference type="EMBL" id="GAA4394335.1"/>
    </source>
</evidence>
<name>A0ABP8JQP9_9BACT</name>
<evidence type="ECO:0000256" key="1">
    <source>
        <dbReference type="ARBA" id="ARBA00022747"/>
    </source>
</evidence>
<dbReference type="SUPFAM" id="SSF116734">
    <property type="entry name" value="DNA methylase specificity domain"/>
    <property type="match status" value="1"/>
</dbReference>
<dbReference type="Gene3D" id="3.90.220.20">
    <property type="entry name" value="DNA methylase specificity domains"/>
    <property type="match status" value="1"/>
</dbReference>
<proteinExistence type="predicted"/>
<evidence type="ECO:0000256" key="2">
    <source>
        <dbReference type="ARBA" id="ARBA00023125"/>
    </source>
</evidence>